<keyword evidence="2" id="KW-1133">Transmembrane helix</keyword>
<feature type="transmembrane region" description="Helical" evidence="2">
    <location>
        <begin position="547"/>
        <end position="567"/>
    </location>
</feature>
<feature type="transmembrane region" description="Helical" evidence="2">
    <location>
        <begin position="445"/>
        <end position="468"/>
    </location>
</feature>
<keyword evidence="4" id="KW-1185">Reference proteome</keyword>
<keyword evidence="2" id="KW-0812">Transmembrane</keyword>
<dbReference type="AlphaFoldDB" id="A0A840NRU0"/>
<dbReference type="RefSeq" id="WP_184482983.1">
    <property type="nucleotide sequence ID" value="NZ_JACHIV010000001.1"/>
</dbReference>
<sequence>MSARPDLPFETSEAQMSRPAAPEPGGPPTGLTAAIALSALGALLTGLAPLLGLVVPDMPAAFQAWPVLLLLALIPAVLAGLSRRARPALAAAVLLGPAVLAPGRLAHDAQLVVDAGLAARPELLLPDTLDPLAPAFGTWVLLAGHVLTLVAGVLALIAGRGLFEHTAGTSFGGDPFSGLPVSDGAPHDSPRAGEAGAASAAGARRQGLLALVLCATAVAAVGLLMGPFISDDPYLLAKSVVDAPVAVAVGSLLLAIAVPAAAAFTAGATDPELVRGGLLGLAAGLAAAVVPPLLSVAVLPRLQLGWGPVLGLAAAVALVALAVVGGRNPDRDRGDVALPALTKLLRTSGVLALAAGALAITSALLPHLEMPSWVDDPSLYPARLLWPGGVVLVLLGAGLLVPRTATALRPALTVAWAMLPLAGAAALDTVLTSTQVAGATAGPGAWTSGAAMVLAVLAAIVAALAGGVERDDVDLTERDWRPVVAVPAGISALLGLAAVLLPVLAAPGYTAPGVFTEFGTTSWGLIGAGAAVLIAAVLAARSRPARAVALLGGAALVMAARALEFPLTADRTEGGSPALGLWFALAAILTLLITAILAARRD</sequence>
<evidence type="ECO:0000256" key="1">
    <source>
        <dbReference type="SAM" id="MobiDB-lite"/>
    </source>
</evidence>
<feature type="transmembrane region" description="Helical" evidence="2">
    <location>
        <begin position="579"/>
        <end position="599"/>
    </location>
</feature>
<evidence type="ECO:0000256" key="2">
    <source>
        <dbReference type="SAM" id="Phobius"/>
    </source>
</evidence>
<feature type="transmembrane region" description="Helical" evidence="2">
    <location>
        <begin position="278"/>
        <end position="299"/>
    </location>
</feature>
<accession>A0A840NRU0</accession>
<comment type="caution">
    <text evidence="3">The sequence shown here is derived from an EMBL/GenBank/DDBJ whole genome shotgun (WGS) entry which is preliminary data.</text>
</comment>
<feature type="region of interest" description="Disordered" evidence="1">
    <location>
        <begin position="1"/>
        <end position="28"/>
    </location>
</feature>
<feature type="transmembrane region" description="Helical" evidence="2">
    <location>
        <begin position="245"/>
        <end position="266"/>
    </location>
</feature>
<feature type="transmembrane region" description="Helical" evidence="2">
    <location>
        <begin position="208"/>
        <end position="225"/>
    </location>
</feature>
<feature type="transmembrane region" description="Helical" evidence="2">
    <location>
        <begin position="480"/>
        <end position="501"/>
    </location>
</feature>
<gene>
    <name evidence="3" type="ORF">BJ969_005077</name>
</gene>
<name>A0A840NRU0_9PSEU</name>
<feature type="transmembrane region" description="Helical" evidence="2">
    <location>
        <begin position="136"/>
        <end position="157"/>
    </location>
</feature>
<dbReference type="Proteomes" id="UP000580474">
    <property type="component" value="Unassembled WGS sequence"/>
</dbReference>
<feature type="transmembrane region" description="Helical" evidence="2">
    <location>
        <begin position="521"/>
        <end position="540"/>
    </location>
</feature>
<feature type="transmembrane region" description="Helical" evidence="2">
    <location>
        <begin position="60"/>
        <end position="81"/>
    </location>
</feature>
<reference evidence="3 4" key="1">
    <citation type="submission" date="2020-08" db="EMBL/GenBank/DDBJ databases">
        <title>Sequencing the genomes of 1000 actinobacteria strains.</title>
        <authorList>
            <person name="Klenk H.-P."/>
        </authorList>
    </citation>
    <scope>NUCLEOTIDE SEQUENCE [LARGE SCALE GENOMIC DNA]</scope>
    <source>
        <strain evidence="3 4">DSM 45582</strain>
    </source>
</reference>
<organism evidence="3 4">
    <name type="scientific">Saccharopolyspora gloriosae</name>
    <dbReference type="NCBI Taxonomy" id="455344"/>
    <lineage>
        <taxon>Bacteria</taxon>
        <taxon>Bacillati</taxon>
        <taxon>Actinomycetota</taxon>
        <taxon>Actinomycetes</taxon>
        <taxon>Pseudonocardiales</taxon>
        <taxon>Pseudonocardiaceae</taxon>
        <taxon>Saccharopolyspora</taxon>
    </lineage>
</organism>
<evidence type="ECO:0000313" key="3">
    <source>
        <dbReference type="EMBL" id="MBB5071989.1"/>
    </source>
</evidence>
<feature type="transmembrane region" description="Helical" evidence="2">
    <location>
        <begin position="31"/>
        <end position="54"/>
    </location>
</feature>
<dbReference type="EMBL" id="JACHIV010000001">
    <property type="protein sequence ID" value="MBB5071989.1"/>
    <property type="molecule type" value="Genomic_DNA"/>
</dbReference>
<feature type="transmembrane region" description="Helical" evidence="2">
    <location>
        <begin position="384"/>
        <end position="401"/>
    </location>
</feature>
<feature type="transmembrane region" description="Helical" evidence="2">
    <location>
        <begin position="305"/>
        <end position="324"/>
    </location>
</feature>
<feature type="transmembrane region" description="Helical" evidence="2">
    <location>
        <begin position="344"/>
        <end position="364"/>
    </location>
</feature>
<proteinExistence type="predicted"/>
<feature type="transmembrane region" description="Helical" evidence="2">
    <location>
        <begin position="413"/>
        <end position="433"/>
    </location>
</feature>
<keyword evidence="2" id="KW-0472">Membrane</keyword>
<evidence type="ECO:0000313" key="4">
    <source>
        <dbReference type="Proteomes" id="UP000580474"/>
    </source>
</evidence>
<protein>
    <submittedName>
        <fullName evidence="3">Uncharacterized protein</fullName>
    </submittedName>
</protein>